<organism evidence="2 3">
    <name type="scientific">Lactococcus lactis subsp. lactis</name>
    <name type="common">Streptococcus lactis</name>
    <dbReference type="NCBI Taxonomy" id="1360"/>
    <lineage>
        <taxon>Bacteria</taxon>
        <taxon>Bacillati</taxon>
        <taxon>Bacillota</taxon>
        <taxon>Bacilli</taxon>
        <taxon>Lactobacillales</taxon>
        <taxon>Streptococcaceae</taxon>
        <taxon>Lactococcus</taxon>
    </lineage>
</organism>
<proteinExistence type="predicted"/>
<dbReference type="AlphaFoldDB" id="A0A0V8DXN7"/>
<feature type="region of interest" description="Disordered" evidence="1">
    <location>
        <begin position="143"/>
        <end position="168"/>
    </location>
</feature>
<dbReference type="Proteomes" id="UP000053719">
    <property type="component" value="Unassembled WGS sequence"/>
</dbReference>
<feature type="compositionally biased region" description="Polar residues" evidence="1">
    <location>
        <begin position="144"/>
        <end position="157"/>
    </location>
</feature>
<reference evidence="3" key="1">
    <citation type="submission" date="2015-10" db="EMBL/GenBank/DDBJ databases">
        <title>Draft Genome Sequences of 11 Lactococcus lactis subspecies cremoris strains.</title>
        <authorList>
            <person name="Wels M."/>
            <person name="Backus L."/>
            <person name="Boekhorst J."/>
            <person name="Dijkstra A."/>
            <person name="Beerthuizen M."/>
            <person name="Kelly W."/>
            <person name="Siezen R."/>
            <person name="Bachmann H."/>
            <person name="Van Hijum S."/>
        </authorList>
    </citation>
    <scope>NUCLEOTIDE SEQUENCE [LARGE SCALE GENOMIC DNA]</scope>
    <source>
        <strain evidence="3">M20</strain>
    </source>
</reference>
<protein>
    <recommendedName>
        <fullName evidence="4">DUF961 domain-containing protein</fullName>
    </recommendedName>
</protein>
<gene>
    <name evidence="2" type="ORF">M20_2230</name>
</gene>
<sequence>MAKYGIEAFKDNKPVAYPIDAKETYGTLSFTGSEVRNKFIYIDDDGEVHEEQNAQNTWKAQDTGQPQDKYIMAYSSKTKDVMDIHVPLDFDVDSLEFDQEIELIGAVVTIGNSEKEQKVVTRNGEQIRSVDCKTFPVQVEGVNVKSSKTVSQPAQHQGKNEQSSKPKE</sequence>
<feature type="compositionally biased region" description="Basic and acidic residues" evidence="1">
    <location>
        <begin position="158"/>
        <end position="168"/>
    </location>
</feature>
<comment type="caution">
    <text evidence="2">The sequence shown here is derived from an EMBL/GenBank/DDBJ whole genome shotgun (WGS) entry which is preliminary data.</text>
</comment>
<evidence type="ECO:0000313" key="3">
    <source>
        <dbReference type="Proteomes" id="UP000053719"/>
    </source>
</evidence>
<evidence type="ECO:0000313" key="2">
    <source>
        <dbReference type="EMBL" id="KSU18276.1"/>
    </source>
</evidence>
<dbReference type="RefSeq" id="WP_012898552.1">
    <property type="nucleotide sequence ID" value="NZ_CAKMAV010000001.1"/>
</dbReference>
<evidence type="ECO:0008006" key="4">
    <source>
        <dbReference type="Google" id="ProtNLM"/>
    </source>
</evidence>
<evidence type="ECO:0000256" key="1">
    <source>
        <dbReference type="SAM" id="MobiDB-lite"/>
    </source>
</evidence>
<accession>A0A0V8DXN7</accession>
<dbReference type="EMBL" id="LKLU01000132">
    <property type="protein sequence ID" value="KSU18276.1"/>
    <property type="molecule type" value="Genomic_DNA"/>
</dbReference>
<name>A0A0V8DXN7_LACLL</name>
<dbReference type="PATRIC" id="fig|1360.103.peg.1236"/>